<dbReference type="SUPFAM" id="SSF48056">
    <property type="entry name" value="Di-copper centre-containing domain"/>
    <property type="match status" value="1"/>
</dbReference>
<dbReference type="EC" id="1.14.18.1" evidence="3"/>
<comment type="similarity">
    <text evidence="2">Belongs to the tyrosinase family.</text>
</comment>
<dbReference type="PANTHER" id="PTHR11474">
    <property type="entry name" value="TYROSINASE FAMILY MEMBER"/>
    <property type="match status" value="1"/>
</dbReference>
<protein>
    <recommendedName>
        <fullName evidence="3">tyrosinase</fullName>
        <ecNumber evidence="3">1.14.18.1</ecNumber>
    </recommendedName>
</protein>
<dbReference type="PROSITE" id="PS00497">
    <property type="entry name" value="TYROSINASE_1"/>
    <property type="match status" value="1"/>
</dbReference>
<dbReference type="InterPro" id="IPR050316">
    <property type="entry name" value="Tyrosinase/Hemocyanin"/>
</dbReference>
<organism evidence="14 15">
    <name type="scientific">Schizopora paradoxa</name>
    <dbReference type="NCBI Taxonomy" id="27342"/>
    <lineage>
        <taxon>Eukaryota</taxon>
        <taxon>Fungi</taxon>
        <taxon>Dikarya</taxon>
        <taxon>Basidiomycota</taxon>
        <taxon>Agaricomycotina</taxon>
        <taxon>Agaricomycetes</taxon>
        <taxon>Hymenochaetales</taxon>
        <taxon>Schizoporaceae</taxon>
        <taxon>Schizopora</taxon>
    </lineage>
</organism>
<dbReference type="Proteomes" id="UP000053477">
    <property type="component" value="Unassembled WGS sequence"/>
</dbReference>
<evidence type="ECO:0000256" key="7">
    <source>
        <dbReference type="ARBA" id="ARBA00023033"/>
    </source>
</evidence>
<sequence>MPHKSLRSTTQRLPPISTMTAPHTTVTGPPKQSGVQTNPPTRKEIYDLIKDERQFSLYVQALDRLTKAKEDVSVSHYQVGGIHGLPYVRWEDAGNKTPAGTWEGYCHHGSVLFPTWHRPYMSLYEQLLNKHAQDIAKDMPDEWKKSASELRQPYWDWAINGVPPPEVIEYKTLDILHPDGSKKPFPNPLIYYTFQTPLSKEVFGDFAKWSETVRKPTANGITLEDWKSALEGIQKSTKREVFDLLLRVDKWEAFAHHIRKQSITPVSSLETIHDKMHVAVGGGGFMGDTGVAGFDPIFYLHHCNVDRVLALWQAIHPKVWVSEGVAMDGGNWTQADGEPVNSTTGLAPFWSPPTSGGNEFWTSDQSRDFEEQLNFTYPEFVGVDPQDRQLKVALQCYKLYWSAETSKITTEAIQSKDFNPITDLDIDLYEWKAGIEVEKYAIDSSFSVCVFLLAPGVDSSVISDTNSTEWYSSPYFAGQTSIFINSAGKAKCGNCQAQAADNAVVQGFMHLNDSIKLNGNLTPAEENDNEVHEYLKKHIVWKACKANGEIIPLPSIPSLKVTVYSTSSSIPESNIPGGAVLFSGFKTVRPRQEVTSGKVGGF</sequence>
<dbReference type="InterPro" id="IPR008922">
    <property type="entry name" value="Di-copper_centre_dom_sf"/>
</dbReference>
<feature type="domain" description="Tyrosinase copper-binding" evidence="12">
    <location>
        <begin position="107"/>
        <end position="125"/>
    </location>
</feature>
<evidence type="ECO:0000256" key="3">
    <source>
        <dbReference type="ARBA" id="ARBA00011906"/>
    </source>
</evidence>
<feature type="domain" description="Tyrosinase copper-binding" evidence="13">
    <location>
        <begin position="295"/>
        <end position="306"/>
    </location>
</feature>
<evidence type="ECO:0000256" key="8">
    <source>
        <dbReference type="ARBA" id="ARBA00023101"/>
    </source>
</evidence>
<evidence type="ECO:0000259" key="13">
    <source>
        <dbReference type="PROSITE" id="PS00498"/>
    </source>
</evidence>
<keyword evidence="5" id="KW-0560">Oxidoreductase</keyword>
<evidence type="ECO:0000256" key="6">
    <source>
        <dbReference type="ARBA" id="ARBA00023008"/>
    </source>
</evidence>
<dbReference type="AlphaFoldDB" id="A0A0H2RSH5"/>
<dbReference type="GO" id="GO:0046872">
    <property type="term" value="F:metal ion binding"/>
    <property type="evidence" value="ECO:0007669"/>
    <property type="project" value="UniProtKB-KW"/>
</dbReference>
<dbReference type="InterPro" id="IPR002227">
    <property type="entry name" value="Tyrosinase_Cu-bd"/>
</dbReference>
<comment type="catalytic activity">
    <reaction evidence="10">
        <text>L-tyrosine + O2 = L-dopaquinone + H2O</text>
        <dbReference type="Rhea" id="RHEA:18117"/>
        <dbReference type="ChEBI" id="CHEBI:15377"/>
        <dbReference type="ChEBI" id="CHEBI:15379"/>
        <dbReference type="ChEBI" id="CHEBI:57924"/>
        <dbReference type="ChEBI" id="CHEBI:58315"/>
        <dbReference type="EC" id="1.14.18.1"/>
    </reaction>
</comment>
<evidence type="ECO:0000313" key="14">
    <source>
        <dbReference type="EMBL" id="KLO14547.1"/>
    </source>
</evidence>
<dbReference type="PANTHER" id="PTHR11474:SF76">
    <property type="entry name" value="SHKT DOMAIN-CONTAINING PROTEIN"/>
    <property type="match status" value="1"/>
</dbReference>
<keyword evidence="7" id="KW-0503">Monooxygenase</keyword>
<dbReference type="GO" id="GO:0004503">
    <property type="term" value="F:tyrosinase activity"/>
    <property type="evidence" value="ECO:0007669"/>
    <property type="project" value="UniProtKB-EC"/>
</dbReference>
<evidence type="ECO:0000313" key="15">
    <source>
        <dbReference type="Proteomes" id="UP000053477"/>
    </source>
</evidence>
<dbReference type="Pfam" id="PF00264">
    <property type="entry name" value="Tyrosinase"/>
    <property type="match status" value="1"/>
</dbReference>
<dbReference type="EMBL" id="KQ085942">
    <property type="protein sequence ID" value="KLO14547.1"/>
    <property type="molecule type" value="Genomic_DNA"/>
</dbReference>
<reference evidence="14 15" key="1">
    <citation type="submission" date="2015-04" db="EMBL/GenBank/DDBJ databases">
        <title>Complete genome sequence of Schizopora paradoxa KUC8140, a cosmopolitan wood degrader in East Asia.</title>
        <authorList>
            <consortium name="DOE Joint Genome Institute"/>
            <person name="Min B."/>
            <person name="Park H."/>
            <person name="Jang Y."/>
            <person name="Kim J.-J."/>
            <person name="Kim K.H."/>
            <person name="Pangilinan J."/>
            <person name="Lipzen A."/>
            <person name="Riley R."/>
            <person name="Grigoriev I.V."/>
            <person name="Spatafora J.W."/>
            <person name="Choi I.-G."/>
        </authorList>
    </citation>
    <scope>NUCLEOTIDE SEQUENCE [LARGE SCALE GENOMIC DNA]</scope>
    <source>
        <strain evidence="14 15">KUC8140</strain>
    </source>
</reference>
<evidence type="ECO:0000256" key="9">
    <source>
        <dbReference type="ARBA" id="ARBA00048233"/>
    </source>
</evidence>
<comment type="catalytic activity">
    <reaction evidence="9">
        <text>2 L-dopa + O2 = 2 L-dopaquinone + 2 H2O</text>
        <dbReference type="Rhea" id="RHEA:34287"/>
        <dbReference type="ChEBI" id="CHEBI:15377"/>
        <dbReference type="ChEBI" id="CHEBI:15379"/>
        <dbReference type="ChEBI" id="CHEBI:57504"/>
        <dbReference type="ChEBI" id="CHEBI:57924"/>
        <dbReference type="EC" id="1.14.18.1"/>
    </reaction>
</comment>
<dbReference type="OrthoDB" id="6132182at2759"/>
<dbReference type="PRINTS" id="PR00092">
    <property type="entry name" value="TYROSINASE"/>
</dbReference>
<keyword evidence="6" id="KW-0186">Copper</keyword>
<proteinExistence type="inferred from homology"/>
<evidence type="ECO:0000256" key="4">
    <source>
        <dbReference type="ARBA" id="ARBA00022723"/>
    </source>
</evidence>
<keyword evidence="8" id="KW-0470">Melanin biosynthesis</keyword>
<evidence type="ECO:0000256" key="2">
    <source>
        <dbReference type="ARBA" id="ARBA00009928"/>
    </source>
</evidence>
<keyword evidence="4" id="KW-0479">Metal-binding</keyword>
<feature type="region of interest" description="Disordered" evidence="11">
    <location>
        <begin position="1"/>
        <end position="40"/>
    </location>
</feature>
<dbReference type="PROSITE" id="PS00498">
    <property type="entry name" value="TYROSINASE_2"/>
    <property type="match status" value="1"/>
</dbReference>
<evidence type="ECO:0000256" key="5">
    <source>
        <dbReference type="ARBA" id="ARBA00023002"/>
    </source>
</evidence>
<evidence type="ECO:0000256" key="11">
    <source>
        <dbReference type="SAM" id="MobiDB-lite"/>
    </source>
</evidence>
<dbReference type="STRING" id="27342.A0A0H2RSH5"/>
<feature type="compositionally biased region" description="Polar residues" evidence="11">
    <location>
        <begin position="7"/>
        <end position="27"/>
    </location>
</feature>
<comment type="cofactor">
    <cofactor evidence="1">
        <name>Cu(2+)</name>
        <dbReference type="ChEBI" id="CHEBI:29036"/>
    </cofactor>
</comment>
<dbReference type="Gene3D" id="1.10.1280.10">
    <property type="entry name" value="Di-copper center containing domain from catechol oxidase"/>
    <property type="match status" value="1"/>
</dbReference>
<dbReference type="GO" id="GO:0042438">
    <property type="term" value="P:melanin biosynthetic process"/>
    <property type="evidence" value="ECO:0007669"/>
    <property type="project" value="UniProtKB-KW"/>
</dbReference>
<evidence type="ECO:0000259" key="12">
    <source>
        <dbReference type="PROSITE" id="PS00497"/>
    </source>
</evidence>
<name>A0A0H2RSH5_9AGAM</name>
<keyword evidence="15" id="KW-1185">Reference proteome</keyword>
<accession>A0A0H2RSH5</accession>
<gene>
    <name evidence="14" type="ORF">SCHPADRAFT_996537</name>
</gene>
<evidence type="ECO:0000256" key="1">
    <source>
        <dbReference type="ARBA" id="ARBA00001973"/>
    </source>
</evidence>
<dbReference type="Pfam" id="PF18132">
    <property type="entry name" value="Tyrosinase_C"/>
    <property type="match status" value="1"/>
</dbReference>
<dbReference type="InterPro" id="IPR041640">
    <property type="entry name" value="Tyrosinase_C"/>
</dbReference>
<dbReference type="Gene3D" id="2.60.310.20">
    <property type="match status" value="1"/>
</dbReference>
<evidence type="ECO:0000256" key="10">
    <source>
        <dbReference type="ARBA" id="ARBA00048881"/>
    </source>
</evidence>
<dbReference type="InParanoid" id="A0A0H2RSH5"/>